<dbReference type="Proteomes" id="UP000807115">
    <property type="component" value="Chromosome 8"/>
</dbReference>
<organism evidence="1 2">
    <name type="scientific">Sorghum bicolor</name>
    <name type="common">Sorghum</name>
    <name type="synonym">Sorghum vulgare</name>
    <dbReference type="NCBI Taxonomy" id="4558"/>
    <lineage>
        <taxon>Eukaryota</taxon>
        <taxon>Viridiplantae</taxon>
        <taxon>Streptophyta</taxon>
        <taxon>Embryophyta</taxon>
        <taxon>Tracheophyta</taxon>
        <taxon>Spermatophyta</taxon>
        <taxon>Magnoliopsida</taxon>
        <taxon>Liliopsida</taxon>
        <taxon>Poales</taxon>
        <taxon>Poaceae</taxon>
        <taxon>PACMAD clade</taxon>
        <taxon>Panicoideae</taxon>
        <taxon>Andropogonodae</taxon>
        <taxon>Andropogoneae</taxon>
        <taxon>Sorghinae</taxon>
        <taxon>Sorghum</taxon>
    </lineage>
</organism>
<gene>
    <name evidence="1" type="ORF">BDA96_08G122700</name>
</gene>
<accession>A0A921U6W4</accession>
<name>A0A921U6W4_SORBI</name>
<sequence>MLQEIWDEINSGMDTISRCQCVPCPEKHSESPNVYRIKGNTEEGNVPKMGDVMLLSAEGLGSRDQIIQSRSFCTILVVLQVSTTDMIVRLSQCKFGKMKKKSYYQIMHLANLKNI</sequence>
<comment type="caution">
    <text evidence="1">The sequence shown here is derived from an EMBL/GenBank/DDBJ whole genome shotgun (WGS) entry which is preliminary data.</text>
</comment>
<dbReference type="AlphaFoldDB" id="A0A921U6W4"/>
<proteinExistence type="predicted"/>
<dbReference type="EMBL" id="CM027687">
    <property type="protein sequence ID" value="KAG0520992.1"/>
    <property type="molecule type" value="Genomic_DNA"/>
</dbReference>
<evidence type="ECO:0000313" key="2">
    <source>
        <dbReference type="Proteomes" id="UP000807115"/>
    </source>
</evidence>
<evidence type="ECO:0000313" key="1">
    <source>
        <dbReference type="EMBL" id="KAG0520992.1"/>
    </source>
</evidence>
<reference evidence="1" key="1">
    <citation type="journal article" date="2019" name="BMC Genomics">
        <title>A new reference genome for Sorghum bicolor reveals high levels of sequence similarity between sweet and grain genotypes: implications for the genetics of sugar metabolism.</title>
        <authorList>
            <person name="Cooper E.A."/>
            <person name="Brenton Z.W."/>
            <person name="Flinn B.S."/>
            <person name="Jenkins J."/>
            <person name="Shu S."/>
            <person name="Flowers D."/>
            <person name="Luo F."/>
            <person name="Wang Y."/>
            <person name="Xia P."/>
            <person name="Barry K."/>
            <person name="Daum C."/>
            <person name="Lipzen A."/>
            <person name="Yoshinaga Y."/>
            <person name="Schmutz J."/>
            <person name="Saski C."/>
            <person name="Vermerris W."/>
            <person name="Kresovich S."/>
        </authorList>
    </citation>
    <scope>NUCLEOTIDE SEQUENCE</scope>
</reference>
<reference evidence="1" key="2">
    <citation type="submission" date="2020-10" db="EMBL/GenBank/DDBJ databases">
        <authorList>
            <person name="Cooper E.A."/>
            <person name="Brenton Z.W."/>
            <person name="Flinn B.S."/>
            <person name="Jenkins J."/>
            <person name="Shu S."/>
            <person name="Flowers D."/>
            <person name="Luo F."/>
            <person name="Wang Y."/>
            <person name="Xia P."/>
            <person name="Barry K."/>
            <person name="Daum C."/>
            <person name="Lipzen A."/>
            <person name="Yoshinaga Y."/>
            <person name="Schmutz J."/>
            <person name="Saski C."/>
            <person name="Vermerris W."/>
            <person name="Kresovich S."/>
        </authorList>
    </citation>
    <scope>NUCLEOTIDE SEQUENCE</scope>
</reference>
<protein>
    <submittedName>
        <fullName evidence="1">Uncharacterized protein</fullName>
    </submittedName>
</protein>